<reference evidence="1 2" key="1">
    <citation type="submission" date="2014-02" db="EMBL/GenBank/DDBJ databases">
        <title>Single nucleus genome sequencing reveals high similarity among nuclei of an endomycorrhizal fungus.</title>
        <authorList>
            <person name="Lin K."/>
            <person name="Geurts R."/>
            <person name="Zhang Z."/>
            <person name="Limpens E."/>
            <person name="Saunders D.G."/>
            <person name="Mu D."/>
            <person name="Pang E."/>
            <person name="Cao H."/>
            <person name="Cha H."/>
            <person name="Lin T."/>
            <person name="Zhou Q."/>
            <person name="Shang Y."/>
            <person name="Li Y."/>
            <person name="Ivanov S."/>
            <person name="Sharma T."/>
            <person name="Velzen R.V."/>
            <person name="Ruijter N.D."/>
            <person name="Aanen D.K."/>
            <person name="Win J."/>
            <person name="Kamoun S."/>
            <person name="Bisseling T."/>
            <person name="Huang S."/>
        </authorList>
    </citation>
    <scope>NUCLEOTIDE SEQUENCE [LARGE SCALE GENOMIC DNA]</scope>
    <source>
        <strain evidence="2">DAOM197198w</strain>
    </source>
</reference>
<dbReference type="Proteomes" id="UP000022910">
    <property type="component" value="Unassembled WGS sequence"/>
</dbReference>
<name>A0A015JGR3_RHIIW</name>
<dbReference type="Gene3D" id="2.30.30.940">
    <property type="match status" value="1"/>
</dbReference>
<evidence type="ECO:0000313" key="2">
    <source>
        <dbReference type="Proteomes" id="UP000022910"/>
    </source>
</evidence>
<dbReference type="CDD" id="cd18809">
    <property type="entry name" value="SF1_C_RecD"/>
    <property type="match status" value="1"/>
</dbReference>
<dbReference type="EMBL" id="JEMT01019171">
    <property type="protein sequence ID" value="EXX66300.1"/>
    <property type="molecule type" value="Genomic_DNA"/>
</dbReference>
<dbReference type="HOGENOM" id="CLU_001613_7_2_1"/>
<protein>
    <submittedName>
        <fullName evidence="1">Rrm3p</fullName>
    </submittedName>
</protein>
<dbReference type="SUPFAM" id="SSF52540">
    <property type="entry name" value="P-loop containing nucleoside triphosphate hydrolases"/>
    <property type="match status" value="1"/>
</dbReference>
<gene>
    <name evidence="1" type="ORF">RirG_125140</name>
</gene>
<dbReference type="PANTHER" id="PTHR47642">
    <property type="entry name" value="ATP-DEPENDENT DNA HELICASE"/>
    <property type="match status" value="1"/>
</dbReference>
<comment type="caution">
    <text evidence="1">The sequence shown here is derived from an EMBL/GenBank/DDBJ whole genome shotgun (WGS) entry which is preliminary data.</text>
</comment>
<dbReference type="STRING" id="1432141.A0A015JGR3"/>
<organism evidence="1 2">
    <name type="scientific">Rhizophagus irregularis (strain DAOM 197198w)</name>
    <name type="common">Glomus intraradices</name>
    <dbReference type="NCBI Taxonomy" id="1432141"/>
    <lineage>
        <taxon>Eukaryota</taxon>
        <taxon>Fungi</taxon>
        <taxon>Fungi incertae sedis</taxon>
        <taxon>Mucoromycota</taxon>
        <taxon>Glomeromycotina</taxon>
        <taxon>Glomeromycetes</taxon>
        <taxon>Glomerales</taxon>
        <taxon>Glomeraceae</taxon>
        <taxon>Rhizophagus</taxon>
    </lineage>
</organism>
<accession>A0A015JGR3</accession>
<evidence type="ECO:0000313" key="1">
    <source>
        <dbReference type="EMBL" id="EXX66300.1"/>
    </source>
</evidence>
<dbReference type="InterPro" id="IPR051055">
    <property type="entry name" value="PIF1_helicase"/>
</dbReference>
<dbReference type="InterPro" id="IPR027417">
    <property type="entry name" value="P-loop_NTPase"/>
</dbReference>
<dbReference type="AlphaFoldDB" id="A0A015JGR3"/>
<dbReference type="OrthoDB" id="2325450at2759"/>
<proteinExistence type="predicted"/>
<dbReference type="Gene3D" id="3.40.50.300">
    <property type="entry name" value="P-loop containing nucleotide triphosphate hydrolases"/>
    <property type="match status" value="2"/>
</dbReference>
<sequence length="327" mass="36812">MVSGKLLDFVSSLFARLHGNALAFGGVNVIVVGDLAQLPPVTGQPVFCATVWSLFFPLFLKTPQHQNDDMEFYLILEKVRLDNISVITWNKLQQCHLDFLTRVPADTLLNTTHIVGFRENAQQINWMICNLLPVPDNKFLISQAKDFVNSEQWDPSLSNHMFKSKTNLPISLRLQPGVRVMHLNNLLMAHGICNETIGVITDVDPQEECARVAFSVKGSIVDVDIYKHTHYFELNGSNCHRTQFPLQNCFALTVHKTQGLTLPRVCLALDGNIFSPGQAYVALSRCMTWDNIDISHLDASAFMTDQNVILEYQRLTNISTSNPHLFS</sequence>
<keyword evidence="2" id="KW-1185">Reference proteome</keyword>